<reference evidence="7 8" key="1">
    <citation type="submission" date="2008-07" db="EMBL/GenBank/DDBJ databases">
        <authorList>
            <person name="Gonzalez J."/>
            <person name="Sokolova T."/>
            <person name="Ferriera S."/>
            <person name="Johnson J."/>
            <person name="Kravitz S."/>
            <person name="Beeson K."/>
            <person name="Sutton G."/>
            <person name="Rogers Y.-H."/>
            <person name="Friedman R."/>
            <person name="Frazier M."/>
            <person name="Venter J.C."/>
        </authorList>
    </citation>
    <scope>NUCLEOTIDE SEQUENCE [LARGE SCALE GENOMIC DNA]</scope>
    <source>
        <strain evidence="7 8">DSM 12653</strain>
    </source>
</reference>
<keyword evidence="3" id="KW-0574">Periplasm</keyword>
<evidence type="ECO:0000259" key="6">
    <source>
        <dbReference type="Pfam" id="PF16332"/>
    </source>
</evidence>
<dbReference type="RefSeq" id="WP_009609755.1">
    <property type="nucleotide sequence ID" value="NZ_ABXP02000115.1"/>
</dbReference>
<dbReference type="Gene3D" id="2.60.120.260">
    <property type="entry name" value="Galactose-binding domain-like"/>
    <property type="match status" value="1"/>
</dbReference>
<evidence type="ECO:0000256" key="4">
    <source>
        <dbReference type="ARBA" id="ARBA00023239"/>
    </source>
</evidence>
<proteinExistence type="predicted"/>
<gene>
    <name evidence="7" type="ORF">CDSM653_02155</name>
</gene>
<feature type="domain" description="Heparinase II/III-like C-terminal" evidence="5">
    <location>
        <begin position="620"/>
        <end position="849"/>
    </location>
</feature>
<dbReference type="SUPFAM" id="SSF49785">
    <property type="entry name" value="Galactose-binding domain-like"/>
    <property type="match status" value="1"/>
</dbReference>
<dbReference type="InterPro" id="IPR008929">
    <property type="entry name" value="Chondroitin_lyas"/>
</dbReference>
<dbReference type="Proteomes" id="UP000010146">
    <property type="component" value="Unassembled WGS sequence"/>
</dbReference>
<evidence type="ECO:0000256" key="1">
    <source>
        <dbReference type="ARBA" id="ARBA00004418"/>
    </source>
</evidence>
<keyword evidence="2" id="KW-0732">Signal</keyword>
<evidence type="ECO:0000259" key="5">
    <source>
        <dbReference type="Pfam" id="PF07940"/>
    </source>
</evidence>
<comment type="subcellular location">
    <subcellularLocation>
        <location evidence="1">Periplasm</location>
    </subcellularLocation>
</comment>
<dbReference type="CDD" id="cd00063">
    <property type="entry name" value="FN3"/>
    <property type="match status" value="1"/>
</dbReference>
<dbReference type="Pfam" id="PF16332">
    <property type="entry name" value="DUF4962"/>
    <property type="match status" value="1"/>
</dbReference>
<dbReference type="Pfam" id="PF07940">
    <property type="entry name" value="Hepar_II_III_C"/>
    <property type="match status" value="1"/>
</dbReference>
<dbReference type="EMBL" id="ABXP02000115">
    <property type="protein sequence ID" value="KKC28773.1"/>
    <property type="molecule type" value="Genomic_DNA"/>
</dbReference>
<dbReference type="Gene3D" id="1.50.10.100">
    <property type="entry name" value="Chondroitin AC/alginate lyase"/>
    <property type="match status" value="1"/>
</dbReference>
<name>B7R6C6_9THEO</name>
<evidence type="ECO:0000313" key="8">
    <source>
        <dbReference type="Proteomes" id="UP000010146"/>
    </source>
</evidence>
<accession>B7R6C6</accession>
<dbReference type="InterPro" id="IPR012480">
    <property type="entry name" value="Hepar_II_III_C"/>
</dbReference>
<dbReference type="GO" id="GO:0016829">
    <property type="term" value="F:lyase activity"/>
    <property type="evidence" value="ECO:0007669"/>
    <property type="project" value="UniProtKB-KW"/>
</dbReference>
<reference evidence="7 8" key="2">
    <citation type="journal article" date="2015" name="BMC Genomics">
        <title>Analysis of three genomes within the thermophilic bacterial species Caldanaerobacter subterraneus with a focus on carbon monoxide dehydrogenase evolution and hydrolase diversity.</title>
        <authorList>
            <person name="Sant'Anna F.H."/>
            <person name="Lebedinsky A.V."/>
            <person name="Sokolova T.G."/>
            <person name="Robb F.T."/>
            <person name="Gonzalez J.M."/>
        </authorList>
    </citation>
    <scope>NUCLEOTIDE SEQUENCE [LARGE SCALE GENOMIC DNA]</scope>
    <source>
        <strain evidence="7 8">DSM 12653</strain>
    </source>
</reference>
<dbReference type="InterPro" id="IPR036116">
    <property type="entry name" value="FN3_sf"/>
</dbReference>
<dbReference type="InterPro" id="IPR003961">
    <property type="entry name" value="FN3_dom"/>
</dbReference>
<dbReference type="SUPFAM" id="SSF48230">
    <property type="entry name" value="Chondroitin AC/alginate lyase"/>
    <property type="match status" value="1"/>
</dbReference>
<sequence>MNVNIALATFGTRAWADSFAPWYRIYPVNDGIRNDEDETGRLSQMRWLSQPTFEPHWVVLLFPGKQLIESASIFWARDQGSFLKPERYWLEYWEENEWKKIEEISREEAEDGKYTHIVFSPLEVDRIRLIMPEGGGKPGETVNVLGVAEIEVYSSSPHKGQTSSVIVLQSSLKSRANPFWINWDPIPQASGYVVQYSRDKNFVGEDVETVKVKQNYFMPTHCLQPGRWYCRVAPILKSGIGEWSNPMAIEVGEINYIPHWGGPWKTTHPRLPWTLIDKEKILEEIKGPKKHIWEAIERLAQDKIKHVAQLKNMQSIEKEEKELPEEPPSFENGVWNIQRWREIVGAAAKVLEALTLYSYMYAVTRDKKYSERAKTWLLHAAKWDPMGSTGIDSVDHAAHDVLLGLSIGYDILYHELSKEERELVKNAIEARCRALWRYLNPFVLDETNNHPWFQTNALAIGALTIWDEVEEAMDWIDFAIQLYVGRFLSLGGVDGDWHEGSDYWTYTMGFVIEFIEAIYAVTGINLKDHPWLKKTATFKLYVAPPGGPGLSFGDTHKRPPNGEDAAVMFYLARTQNNPYVQWYGVEALKNDSLIRPALLIRLINWWDPSVPTKAPLDLPLAKHFRESGIIVAHTTLEHQRGTHFAFKSGPYHGIMAGHEHADQNSFMLYAAGDPIIVDSGMYDYYGSPHYYGWYIRTVAHNTILVDGEGQICQKPGADGEILHFLHSDTIDYFEGNAAPSYKGLIDSFVRKILFLRPSSQDDSGDLGLVIVFDHIVSQKQRNISSLIHTAIEPNVVIETIDRTVHSVSAKGENANLSFYIKSKSPLIYMVRKGYTQDIAPSNNSLKEYHIDFTTENKTAETTFLSVFDLNKIASQSAYVNFVNESLVLVEKGVYSHFVAFGDSYKELAYENFRTDGKVFVQSLKEGKLSSLLIIQGTYLYQDKRLLLRSENPIDIIWNKTENGLEQLRIWSRKMQEIRIQEKTLSVENEVTISTSRFFNI</sequence>
<dbReference type="InterPro" id="IPR032518">
    <property type="entry name" value="HepII_N"/>
</dbReference>
<evidence type="ECO:0000256" key="2">
    <source>
        <dbReference type="ARBA" id="ARBA00022729"/>
    </source>
</evidence>
<dbReference type="PANTHER" id="PTHR39210">
    <property type="entry name" value="HEPARIN-SULFATE LYASE"/>
    <property type="match status" value="1"/>
</dbReference>
<reference evidence="8" key="3">
    <citation type="submission" date="2015-02" db="EMBL/GenBank/DDBJ databases">
        <title>Genome analysis of three genomes within the thermophilic hydrogenogenic bacterial species Caldanaerobacter subterraneus.</title>
        <authorList>
            <person name="Sant'Anna F.H."/>
            <person name="Lebedinsky A."/>
            <person name="Sokolova T."/>
            <person name="Robb F.T."/>
            <person name="Gonzalez J.M."/>
        </authorList>
    </citation>
    <scope>NUCLEOTIDE SEQUENCE [LARGE SCALE GENOMIC DNA]</scope>
    <source>
        <strain evidence="8">DSM 12653</strain>
    </source>
</reference>
<dbReference type="PANTHER" id="PTHR39210:SF1">
    <property type="entry name" value="HEPARIN-SULFATE LYASE"/>
    <property type="match status" value="1"/>
</dbReference>
<protein>
    <submittedName>
        <fullName evidence="7">Uncharacterized protein</fullName>
    </submittedName>
</protein>
<dbReference type="InterPro" id="IPR008979">
    <property type="entry name" value="Galactose-bd-like_sf"/>
</dbReference>
<feature type="domain" description="Heparinase II N-terminal" evidence="6">
    <location>
        <begin position="189"/>
        <end position="590"/>
    </location>
</feature>
<dbReference type="AlphaFoldDB" id="B7R6C6"/>
<organism evidence="7 8">
    <name type="scientific">Caldanaerobacter subterraneus subsp. pacificus DSM 12653</name>
    <dbReference type="NCBI Taxonomy" id="391606"/>
    <lineage>
        <taxon>Bacteria</taxon>
        <taxon>Bacillati</taxon>
        <taxon>Bacillota</taxon>
        <taxon>Clostridia</taxon>
        <taxon>Thermoanaerobacterales</taxon>
        <taxon>Thermoanaerobacteraceae</taxon>
        <taxon>Caldanaerobacter</taxon>
    </lineage>
</organism>
<evidence type="ECO:0000256" key="3">
    <source>
        <dbReference type="ARBA" id="ARBA00022764"/>
    </source>
</evidence>
<dbReference type="InterPro" id="IPR013783">
    <property type="entry name" value="Ig-like_fold"/>
</dbReference>
<keyword evidence="4" id="KW-0456">Lyase</keyword>
<comment type="caution">
    <text evidence="7">The sequence shown here is derived from an EMBL/GenBank/DDBJ whole genome shotgun (WGS) entry which is preliminary data.</text>
</comment>
<dbReference type="Gene3D" id="2.70.98.70">
    <property type="match status" value="1"/>
</dbReference>
<dbReference type="SUPFAM" id="SSF49265">
    <property type="entry name" value="Fibronectin type III"/>
    <property type="match status" value="1"/>
</dbReference>
<evidence type="ECO:0000313" key="7">
    <source>
        <dbReference type="EMBL" id="KKC28773.1"/>
    </source>
</evidence>
<dbReference type="Gene3D" id="2.60.40.10">
    <property type="entry name" value="Immunoglobulins"/>
    <property type="match status" value="1"/>
</dbReference>
<dbReference type="GO" id="GO:0042597">
    <property type="term" value="C:periplasmic space"/>
    <property type="evidence" value="ECO:0007669"/>
    <property type="project" value="UniProtKB-SubCell"/>
</dbReference>